<dbReference type="EMBL" id="LFXA01000009">
    <property type="protein sequence ID" value="KNB51391.1"/>
    <property type="molecule type" value="Genomic_DNA"/>
</dbReference>
<accession>A0A0K9XE53</accession>
<gene>
    <name evidence="4" type="ORF">AC230_13375</name>
</gene>
<dbReference type="RefSeq" id="WP_049716401.1">
    <property type="nucleotide sequence ID" value="NZ_LFXA01000009.1"/>
</dbReference>
<dbReference type="Proteomes" id="UP000037288">
    <property type="component" value="Unassembled WGS sequence"/>
</dbReference>
<dbReference type="CDD" id="cd16936">
    <property type="entry name" value="HATPase_RsbW-like"/>
    <property type="match status" value="1"/>
</dbReference>
<organism evidence="4 5">
    <name type="scientific">Streptomyces caatingaensis</name>
    <dbReference type="NCBI Taxonomy" id="1678637"/>
    <lineage>
        <taxon>Bacteria</taxon>
        <taxon>Bacillati</taxon>
        <taxon>Actinomycetota</taxon>
        <taxon>Actinomycetes</taxon>
        <taxon>Kitasatosporales</taxon>
        <taxon>Streptomycetaceae</taxon>
        <taxon>Streptomyces</taxon>
    </lineage>
</organism>
<protein>
    <submittedName>
        <fullName evidence="4">DNA-directed RNA polymerase II</fullName>
    </submittedName>
</protein>
<dbReference type="PANTHER" id="PTHR35526">
    <property type="entry name" value="ANTI-SIGMA-F FACTOR RSBW-RELATED"/>
    <property type="match status" value="1"/>
</dbReference>
<keyword evidence="5" id="KW-1185">Reference proteome</keyword>
<evidence type="ECO:0000313" key="4">
    <source>
        <dbReference type="EMBL" id="KNB51391.1"/>
    </source>
</evidence>
<dbReference type="STRING" id="1678637.AC230_13375"/>
<dbReference type="InterPro" id="IPR050267">
    <property type="entry name" value="Anti-sigma-factor_SerPK"/>
</dbReference>
<evidence type="ECO:0000256" key="2">
    <source>
        <dbReference type="SAM" id="MobiDB-lite"/>
    </source>
</evidence>
<sequence>MCPSGSTALAPESRPRPHAGFSLLFPPEPGWVRAARDAVRTALAPAHADCKPELADTAVLLTSEVVTNAVNACRHTGCSSPIALHAEWATGGVRVHVHDHAPGAPRLDPPRRRAPDEQPENGNGMLLVSAFATDWGICRHGPGTGKTVWFTLADGV</sequence>
<dbReference type="SUPFAM" id="SSF55874">
    <property type="entry name" value="ATPase domain of HSP90 chaperone/DNA topoisomerase II/histidine kinase"/>
    <property type="match status" value="1"/>
</dbReference>
<dbReference type="Gene3D" id="3.30.565.10">
    <property type="entry name" value="Histidine kinase-like ATPase, C-terminal domain"/>
    <property type="match status" value="1"/>
</dbReference>
<keyword evidence="1" id="KW-0418">Kinase</keyword>
<keyword evidence="1" id="KW-0723">Serine/threonine-protein kinase</keyword>
<evidence type="ECO:0000259" key="3">
    <source>
        <dbReference type="Pfam" id="PF13581"/>
    </source>
</evidence>
<reference evidence="5" key="1">
    <citation type="submission" date="2015-07" db="EMBL/GenBank/DDBJ databases">
        <title>Draft genome sequence of Streptomyces sp. CMAA 1322, a bacterium isolated from Caatinga biome, from dry forest semiarid of Brazil.</title>
        <authorList>
            <person name="Santos S.N."/>
            <person name="Gacesa R."/>
            <person name="Taketani R.G."/>
            <person name="Long P.F."/>
            <person name="Melo I.S."/>
        </authorList>
    </citation>
    <scope>NUCLEOTIDE SEQUENCE [LARGE SCALE GENOMIC DNA]</scope>
    <source>
        <strain evidence="5">CMAA 1322</strain>
    </source>
</reference>
<dbReference type="OrthoDB" id="4171713at2"/>
<proteinExistence type="predicted"/>
<dbReference type="Pfam" id="PF13581">
    <property type="entry name" value="HATPase_c_2"/>
    <property type="match status" value="1"/>
</dbReference>
<evidence type="ECO:0000313" key="5">
    <source>
        <dbReference type="Proteomes" id="UP000037288"/>
    </source>
</evidence>
<dbReference type="InterPro" id="IPR036890">
    <property type="entry name" value="HATPase_C_sf"/>
</dbReference>
<dbReference type="AlphaFoldDB" id="A0A0K9XE53"/>
<evidence type="ECO:0000256" key="1">
    <source>
        <dbReference type="ARBA" id="ARBA00022527"/>
    </source>
</evidence>
<feature type="region of interest" description="Disordered" evidence="2">
    <location>
        <begin position="99"/>
        <end position="123"/>
    </location>
</feature>
<dbReference type="GO" id="GO:0000428">
    <property type="term" value="C:DNA-directed RNA polymerase complex"/>
    <property type="evidence" value="ECO:0007669"/>
    <property type="project" value="UniProtKB-KW"/>
</dbReference>
<comment type="caution">
    <text evidence="4">The sequence shown here is derived from an EMBL/GenBank/DDBJ whole genome shotgun (WGS) entry which is preliminary data.</text>
</comment>
<keyword evidence="4" id="KW-0240">DNA-directed RNA polymerase</keyword>
<dbReference type="PATRIC" id="fig|1678637.3.peg.2886"/>
<dbReference type="GO" id="GO:0004674">
    <property type="term" value="F:protein serine/threonine kinase activity"/>
    <property type="evidence" value="ECO:0007669"/>
    <property type="project" value="UniProtKB-KW"/>
</dbReference>
<feature type="domain" description="Histidine kinase/HSP90-like ATPase" evidence="3">
    <location>
        <begin position="25"/>
        <end position="151"/>
    </location>
</feature>
<keyword evidence="4" id="KW-0804">Transcription</keyword>
<dbReference type="PANTHER" id="PTHR35526:SF3">
    <property type="entry name" value="ANTI-SIGMA-F FACTOR RSBW"/>
    <property type="match status" value="1"/>
</dbReference>
<keyword evidence="1" id="KW-0808">Transferase</keyword>
<dbReference type="InterPro" id="IPR003594">
    <property type="entry name" value="HATPase_dom"/>
</dbReference>
<name>A0A0K9XE53_9ACTN</name>